<protein>
    <submittedName>
        <fullName evidence="1">Uncharacterized protein</fullName>
    </submittedName>
</protein>
<reference evidence="1" key="1">
    <citation type="journal article" date="2014" name="Front. Microbiol.">
        <title>High frequency of phylogenetically diverse reductive dehalogenase-homologous genes in deep subseafloor sedimentary metagenomes.</title>
        <authorList>
            <person name="Kawai M."/>
            <person name="Futagami T."/>
            <person name="Toyoda A."/>
            <person name="Takaki Y."/>
            <person name="Nishi S."/>
            <person name="Hori S."/>
            <person name="Arai W."/>
            <person name="Tsubouchi T."/>
            <person name="Morono Y."/>
            <person name="Uchiyama I."/>
            <person name="Ito T."/>
            <person name="Fujiyama A."/>
            <person name="Inagaki F."/>
            <person name="Takami H."/>
        </authorList>
    </citation>
    <scope>NUCLEOTIDE SEQUENCE</scope>
    <source>
        <strain evidence="1">Expedition CK06-06</strain>
    </source>
</reference>
<name>X1NUI4_9ZZZZ</name>
<accession>X1NUI4</accession>
<dbReference type="EMBL" id="BARV01015418">
    <property type="protein sequence ID" value="GAI30440.1"/>
    <property type="molecule type" value="Genomic_DNA"/>
</dbReference>
<dbReference type="AlphaFoldDB" id="X1NUI4"/>
<dbReference type="InterPro" id="IPR025855">
    <property type="entry name" value="Replic_Relax"/>
</dbReference>
<evidence type="ECO:0000313" key="1">
    <source>
        <dbReference type="EMBL" id="GAI30440.1"/>
    </source>
</evidence>
<sequence length="167" mass="19979">HSLMISNFRVILTSALENKRKSKLINWQEDNLTDSVYLEGERLSISPDGFFTIEDKDDLLHFFLEADRSTMEGKRFLSKMRAYWQWWLEEGHKKRFNISVFRVLTITISKKRKGNLRKITKRADDRRQGSEMFLFACQKDYNLEKPESILKPIWQSPRDDTLHHLLE</sequence>
<organism evidence="1">
    <name type="scientific">marine sediment metagenome</name>
    <dbReference type="NCBI Taxonomy" id="412755"/>
    <lineage>
        <taxon>unclassified sequences</taxon>
        <taxon>metagenomes</taxon>
        <taxon>ecological metagenomes</taxon>
    </lineage>
</organism>
<feature type="non-terminal residue" evidence="1">
    <location>
        <position position="1"/>
    </location>
</feature>
<comment type="caution">
    <text evidence="1">The sequence shown here is derived from an EMBL/GenBank/DDBJ whole genome shotgun (WGS) entry which is preliminary data.</text>
</comment>
<dbReference type="Pfam" id="PF13814">
    <property type="entry name" value="Replic_Relax"/>
    <property type="match status" value="1"/>
</dbReference>
<gene>
    <name evidence="1" type="ORF">S06H3_26644</name>
</gene>
<proteinExistence type="predicted"/>